<evidence type="ECO:0000313" key="2">
    <source>
        <dbReference type="Proteomes" id="UP000288805"/>
    </source>
</evidence>
<dbReference type="Proteomes" id="UP000288805">
    <property type="component" value="Unassembled WGS sequence"/>
</dbReference>
<organism evidence="1 2">
    <name type="scientific">Vitis vinifera</name>
    <name type="common">Grape</name>
    <dbReference type="NCBI Taxonomy" id="29760"/>
    <lineage>
        <taxon>Eukaryota</taxon>
        <taxon>Viridiplantae</taxon>
        <taxon>Streptophyta</taxon>
        <taxon>Embryophyta</taxon>
        <taxon>Tracheophyta</taxon>
        <taxon>Spermatophyta</taxon>
        <taxon>Magnoliopsida</taxon>
        <taxon>eudicotyledons</taxon>
        <taxon>Gunneridae</taxon>
        <taxon>Pentapetalae</taxon>
        <taxon>rosids</taxon>
        <taxon>Vitales</taxon>
        <taxon>Vitaceae</taxon>
        <taxon>Viteae</taxon>
        <taxon>Vitis</taxon>
    </lineage>
</organism>
<accession>A0A438K4A0</accession>
<reference evidence="1 2" key="1">
    <citation type="journal article" date="2018" name="PLoS Genet.">
        <title>Population sequencing reveals clonal diversity and ancestral inbreeding in the grapevine cultivar Chardonnay.</title>
        <authorList>
            <person name="Roach M.J."/>
            <person name="Johnson D.L."/>
            <person name="Bohlmann J."/>
            <person name="van Vuuren H.J."/>
            <person name="Jones S.J."/>
            <person name="Pretorius I.S."/>
            <person name="Schmidt S.A."/>
            <person name="Borneman A.R."/>
        </authorList>
    </citation>
    <scope>NUCLEOTIDE SEQUENCE [LARGE SCALE GENOMIC DNA]</scope>
    <source>
        <strain evidence="2">cv. Chardonnay</strain>
        <tissue evidence="1">Leaf</tissue>
    </source>
</reference>
<gene>
    <name evidence="1" type="ORF">CK203_005531</name>
</gene>
<protein>
    <submittedName>
        <fullName evidence="1">Uncharacterized protein</fullName>
    </submittedName>
</protein>
<proteinExistence type="predicted"/>
<dbReference type="EMBL" id="QGNW01000017">
    <property type="protein sequence ID" value="RVX16030.1"/>
    <property type="molecule type" value="Genomic_DNA"/>
</dbReference>
<name>A0A438K4A0_VITVI</name>
<sequence>MFCLARKVLYGESIERMSIEEFELGKKWLSDTFYLIR</sequence>
<dbReference type="AlphaFoldDB" id="A0A438K4A0"/>
<evidence type="ECO:0000313" key="1">
    <source>
        <dbReference type="EMBL" id="RVX16030.1"/>
    </source>
</evidence>
<comment type="caution">
    <text evidence="1">The sequence shown here is derived from an EMBL/GenBank/DDBJ whole genome shotgun (WGS) entry which is preliminary data.</text>
</comment>